<dbReference type="OrthoDB" id="9807354at2"/>
<comment type="subcellular location">
    <subcellularLocation>
        <location evidence="1">Membrane</location>
        <topology evidence="1">Single-pass membrane protein</topology>
    </subcellularLocation>
</comment>
<dbReference type="RefSeq" id="WP_092685465.1">
    <property type="nucleotide sequence ID" value="NZ_FNMZ01000014.1"/>
</dbReference>
<comment type="similarity">
    <text evidence="2">Belongs to the TrbI/VirB10 family.</text>
</comment>
<keyword evidence="5" id="KW-0472">Membrane</keyword>
<organism evidence="7 8">
    <name type="scientific">Albimonas donghaensis</name>
    <dbReference type="NCBI Taxonomy" id="356660"/>
    <lineage>
        <taxon>Bacteria</taxon>
        <taxon>Pseudomonadati</taxon>
        <taxon>Pseudomonadota</taxon>
        <taxon>Alphaproteobacteria</taxon>
        <taxon>Rhodobacterales</taxon>
        <taxon>Paracoccaceae</taxon>
        <taxon>Albimonas</taxon>
    </lineage>
</organism>
<dbReference type="CDD" id="cd16429">
    <property type="entry name" value="VirB10"/>
    <property type="match status" value="1"/>
</dbReference>
<feature type="region of interest" description="Disordered" evidence="6">
    <location>
        <begin position="161"/>
        <end position="186"/>
    </location>
</feature>
<protein>
    <submittedName>
        <fullName evidence="7">Type IV secretion system protein VirB10</fullName>
    </submittedName>
</protein>
<keyword evidence="8" id="KW-1185">Reference proteome</keyword>
<evidence type="ECO:0000256" key="3">
    <source>
        <dbReference type="ARBA" id="ARBA00022692"/>
    </source>
</evidence>
<evidence type="ECO:0000256" key="5">
    <source>
        <dbReference type="ARBA" id="ARBA00023136"/>
    </source>
</evidence>
<feature type="compositionally biased region" description="Pro residues" evidence="6">
    <location>
        <begin position="85"/>
        <end position="98"/>
    </location>
</feature>
<evidence type="ECO:0000313" key="8">
    <source>
        <dbReference type="Proteomes" id="UP000199118"/>
    </source>
</evidence>
<dbReference type="STRING" id="356660.SAMN05444336_11414"/>
<dbReference type="AlphaFoldDB" id="A0A1H3FSD5"/>
<feature type="region of interest" description="Disordered" evidence="6">
    <location>
        <begin position="1"/>
        <end position="24"/>
    </location>
</feature>
<proteinExistence type="inferred from homology"/>
<reference evidence="7 8" key="1">
    <citation type="submission" date="2016-10" db="EMBL/GenBank/DDBJ databases">
        <authorList>
            <person name="de Groot N.N."/>
        </authorList>
    </citation>
    <scope>NUCLEOTIDE SEQUENCE [LARGE SCALE GENOMIC DNA]</scope>
    <source>
        <strain evidence="7 8">DSM 17890</strain>
    </source>
</reference>
<dbReference type="EMBL" id="FNMZ01000014">
    <property type="protein sequence ID" value="SDX93861.1"/>
    <property type="molecule type" value="Genomic_DNA"/>
</dbReference>
<sequence>MSEDRDTLLSARREAMEGGPRRAPGRLLGGAALAALLAGVGALLLAPEQVTAFFARTSSAEEMQEAGYDAPGISTEITLPRQAEPDPPSLEIAPPPPPQEREEPTREDPRLAALEAELAAMRRADAARAGEIRALLDDQAEALRAQFDRERVLMEERHRAALAAQASGEPASATDPETARRDAEERARRRALQEAQVASDGIVLDAGTLAASGAAPGPSRRLSGKERFMEAASIATHDIAQAGAIGDPARTIVQGTSLDAVLETAISTELPGIVRAAISQDVWSWDGSAVLLPKGTRLIGRYNADVSIAQARAQVAWSRAVTPEGVSVALGGYGADAIGRSGQDGELDTRFAERFGSAALISLISLAPNLAAGSDANSQDAAEQVGDDARRTTQNVMAEYLRLPPVIYVDQGARISVIVNRDLVF</sequence>
<feature type="compositionally biased region" description="Basic and acidic residues" evidence="6">
    <location>
        <begin position="99"/>
        <end position="108"/>
    </location>
</feature>
<keyword evidence="3" id="KW-0812">Transmembrane</keyword>
<evidence type="ECO:0000256" key="6">
    <source>
        <dbReference type="SAM" id="MobiDB-lite"/>
    </source>
</evidence>
<feature type="compositionally biased region" description="Basic and acidic residues" evidence="6">
    <location>
        <begin position="1"/>
        <end position="20"/>
    </location>
</feature>
<accession>A0A1H3FSD5</accession>
<dbReference type="InterPro" id="IPR042217">
    <property type="entry name" value="T4SS_VirB10/TrbI"/>
</dbReference>
<name>A0A1H3FSD5_9RHOB</name>
<dbReference type="GO" id="GO:0016020">
    <property type="term" value="C:membrane"/>
    <property type="evidence" value="ECO:0007669"/>
    <property type="project" value="UniProtKB-SubCell"/>
</dbReference>
<keyword evidence="4" id="KW-1133">Transmembrane helix</keyword>
<dbReference type="InterPro" id="IPR005498">
    <property type="entry name" value="T4SS_VirB10/TraB/TrbI"/>
</dbReference>
<feature type="region of interest" description="Disordered" evidence="6">
    <location>
        <begin position="79"/>
        <end position="108"/>
    </location>
</feature>
<evidence type="ECO:0000256" key="2">
    <source>
        <dbReference type="ARBA" id="ARBA00010265"/>
    </source>
</evidence>
<feature type="compositionally biased region" description="Basic and acidic residues" evidence="6">
    <location>
        <begin position="177"/>
        <end position="186"/>
    </location>
</feature>
<evidence type="ECO:0000256" key="4">
    <source>
        <dbReference type="ARBA" id="ARBA00022989"/>
    </source>
</evidence>
<dbReference type="Gene3D" id="2.40.128.260">
    <property type="entry name" value="Type IV secretion system, VirB10/TraB/TrbI"/>
    <property type="match status" value="1"/>
</dbReference>
<gene>
    <name evidence="7" type="ORF">SAMN05444336_11414</name>
</gene>
<evidence type="ECO:0000256" key="1">
    <source>
        <dbReference type="ARBA" id="ARBA00004167"/>
    </source>
</evidence>
<evidence type="ECO:0000313" key="7">
    <source>
        <dbReference type="EMBL" id="SDX93861.1"/>
    </source>
</evidence>
<dbReference type="Proteomes" id="UP000199118">
    <property type="component" value="Unassembled WGS sequence"/>
</dbReference>
<dbReference type="Pfam" id="PF03743">
    <property type="entry name" value="TrbI"/>
    <property type="match status" value="1"/>
</dbReference>